<dbReference type="InterPro" id="IPR002934">
    <property type="entry name" value="Polymerase_NTP_transf_dom"/>
</dbReference>
<dbReference type="SUPFAM" id="SSF81301">
    <property type="entry name" value="Nucleotidyltransferase"/>
    <property type="match status" value="1"/>
</dbReference>
<keyword evidence="7" id="KW-0067">ATP-binding</keyword>
<evidence type="ECO:0000256" key="7">
    <source>
        <dbReference type="ARBA" id="ARBA00022840"/>
    </source>
</evidence>
<dbReference type="BioCyc" id="RPAL652103:RPDX1_RS01750-MONOMER"/>
<keyword evidence="4" id="KW-0548">Nucleotidyltransferase</keyword>
<dbReference type="EMBL" id="CP002418">
    <property type="protein sequence ID" value="ADU41993.1"/>
    <property type="molecule type" value="Genomic_DNA"/>
</dbReference>
<dbReference type="InterPro" id="IPR043519">
    <property type="entry name" value="NT_sf"/>
</dbReference>
<protein>
    <submittedName>
        <fullName evidence="11">DNA polymerase beta domain protein region</fullName>
    </submittedName>
</protein>
<evidence type="ECO:0000256" key="1">
    <source>
        <dbReference type="ARBA" id="ARBA00001946"/>
    </source>
</evidence>
<evidence type="ECO:0000256" key="3">
    <source>
        <dbReference type="ARBA" id="ARBA00022679"/>
    </source>
</evidence>
<proteinExistence type="inferred from homology"/>
<dbReference type="GO" id="GO:0016779">
    <property type="term" value="F:nucleotidyltransferase activity"/>
    <property type="evidence" value="ECO:0007669"/>
    <property type="project" value="UniProtKB-KW"/>
</dbReference>
<evidence type="ECO:0000256" key="2">
    <source>
        <dbReference type="ARBA" id="ARBA00022649"/>
    </source>
</evidence>
<keyword evidence="5" id="KW-0479">Metal-binding</keyword>
<dbReference type="CDD" id="cd05403">
    <property type="entry name" value="NT_KNTase_like"/>
    <property type="match status" value="1"/>
</dbReference>
<dbReference type="GO" id="GO:0046872">
    <property type="term" value="F:metal ion binding"/>
    <property type="evidence" value="ECO:0007669"/>
    <property type="project" value="UniProtKB-KW"/>
</dbReference>
<evidence type="ECO:0000256" key="5">
    <source>
        <dbReference type="ARBA" id="ARBA00022723"/>
    </source>
</evidence>
<organism evidence="11 12">
    <name type="scientific">Rhodopseudomonas palustris (strain DX-1)</name>
    <dbReference type="NCBI Taxonomy" id="652103"/>
    <lineage>
        <taxon>Bacteria</taxon>
        <taxon>Pseudomonadati</taxon>
        <taxon>Pseudomonadota</taxon>
        <taxon>Alphaproteobacteria</taxon>
        <taxon>Hyphomicrobiales</taxon>
        <taxon>Nitrobacteraceae</taxon>
        <taxon>Rhodopseudomonas</taxon>
    </lineage>
</organism>
<comment type="cofactor">
    <cofactor evidence="1">
        <name>Mg(2+)</name>
        <dbReference type="ChEBI" id="CHEBI:18420"/>
    </cofactor>
</comment>
<dbReference type="Pfam" id="PF01909">
    <property type="entry name" value="NTP_transf_2"/>
    <property type="match status" value="1"/>
</dbReference>
<evidence type="ECO:0000256" key="9">
    <source>
        <dbReference type="ARBA" id="ARBA00038276"/>
    </source>
</evidence>
<dbReference type="HOGENOM" id="CLU_130257_10_1_5"/>
<evidence type="ECO:0000313" key="12">
    <source>
        <dbReference type="Proteomes" id="UP000001402"/>
    </source>
</evidence>
<name>E6VIW3_RHOPX</name>
<keyword evidence="2" id="KW-1277">Toxin-antitoxin system</keyword>
<dbReference type="PANTHER" id="PTHR33571:SF14">
    <property type="entry name" value="PROTEIN ADENYLYLTRANSFERASE MJ0435-RELATED"/>
    <property type="match status" value="1"/>
</dbReference>
<keyword evidence="6" id="KW-0547">Nucleotide-binding</keyword>
<dbReference type="Gene3D" id="3.30.460.10">
    <property type="entry name" value="Beta Polymerase, domain 2"/>
    <property type="match status" value="1"/>
</dbReference>
<dbReference type="InterPro" id="IPR052038">
    <property type="entry name" value="Type-VII_TA_antitoxin"/>
</dbReference>
<reference evidence="11" key="1">
    <citation type="submission" date="2010-12" db="EMBL/GenBank/DDBJ databases">
        <title>Complete sequence of Rhodopseudomonas palustris DX-1.</title>
        <authorList>
            <consortium name="US DOE Joint Genome Institute"/>
            <person name="Lucas S."/>
            <person name="Copeland A."/>
            <person name="Lapidus A."/>
            <person name="Cheng J.-F."/>
            <person name="Goodwin L."/>
            <person name="Pitluck S."/>
            <person name="Misra M."/>
            <person name="Chertkov O."/>
            <person name="Detter J.C."/>
            <person name="Han C."/>
            <person name="Tapia R."/>
            <person name="Land M."/>
            <person name="Hauser L."/>
            <person name="Kyrpides N."/>
            <person name="Ivanova N."/>
            <person name="Ovchinnikova G."/>
            <person name="Logan B."/>
            <person name="Oda Y."/>
            <person name="Harwood C."/>
            <person name="Woyke T."/>
        </authorList>
    </citation>
    <scope>NUCLEOTIDE SEQUENCE [LARGE SCALE GENOMIC DNA]</scope>
    <source>
        <strain evidence="11">DX-1</strain>
    </source>
</reference>
<dbReference type="eggNOG" id="COG1669">
    <property type="taxonomic scope" value="Bacteria"/>
</dbReference>
<evidence type="ECO:0000313" key="11">
    <source>
        <dbReference type="EMBL" id="ADU41993.1"/>
    </source>
</evidence>
<evidence type="ECO:0000259" key="10">
    <source>
        <dbReference type="Pfam" id="PF01909"/>
    </source>
</evidence>
<dbReference type="STRING" id="652103.Rpdx1_0351"/>
<comment type="similarity">
    <text evidence="9">Belongs to the MntA antitoxin family.</text>
</comment>
<evidence type="ECO:0000256" key="6">
    <source>
        <dbReference type="ARBA" id="ARBA00022741"/>
    </source>
</evidence>
<keyword evidence="3" id="KW-0808">Transferase</keyword>
<dbReference type="KEGG" id="rpx:Rpdx1_0351"/>
<evidence type="ECO:0000256" key="4">
    <source>
        <dbReference type="ARBA" id="ARBA00022695"/>
    </source>
</evidence>
<dbReference type="AlphaFoldDB" id="E6VIW3"/>
<evidence type="ECO:0000256" key="8">
    <source>
        <dbReference type="ARBA" id="ARBA00022842"/>
    </source>
</evidence>
<dbReference type="Proteomes" id="UP000001402">
    <property type="component" value="Chromosome"/>
</dbReference>
<dbReference type="PANTHER" id="PTHR33571">
    <property type="entry name" value="SSL8005 PROTEIN"/>
    <property type="match status" value="1"/>
</dbReference>
<feature type="domain" description="Polymerase nucleotidyl transferase" evidence="10">
    <location>
        <begin position="65"/>
        <end position="128"/>
    </location>
</feature>
<dbReference type="GO" id="GO:0005524">
    <property type="term" value="F:ATP binding"/>
    <property type="evidence" value="ECO:0007669"/>
    <property type="project" value="UniProtKB-KW"/>
</dbReference>
<gene>
    <name evidence="11" type="ordered locus">Rpdx1_0351</name>
</gene>
<keyword evidence="8" id="KW-0460">Magnesium</keyword>
<accession>E6VIW3</accession>
<sequence length="141" mass="15549">MESKVPANGEDFVSSLGSQRKLGPLSLWSRTHAPRVQVCYTEVMDHRTALAILRNSEAPLRARGVRRAALFGSMARGTNLPDSDIDVLVEIDPAAHITVFDYAELRDYIAGLFDHPVDVVNRDQLKPWVAPSATADAIYAF</sequence>